<organism evidence="4 5">
    <name type="scientific">Fusarium torreyae</name>
    <dbReference type="NCBI Taxonomy" id="1237075"/>
    <lineage>
        <taxon>Eukaryota</taxon>
        <taxon>Fungi</taxon>
        <taxon>Dikarya</taxon>
        <taxon>Ascomycota</taxon>
        <taxon>Pezizomycotina</taxon>
        <taxon>Sordariomycetes</taxon>
        <taxon>Hypocreomycetidae</taxon>
        <taxon>Hypocreales</taxon>
        <taxon>Nectriaceae</taxon>
        <taxon>Fusarium</taxon>
    </lineage>
</organism>
<dbReference type="InterPro" id="IPR036864">
    <property type="entry name" value="Zn2-C6_fun-type_DNA-bd_sf"/>
</dbReference>
<keyword evidence="1" id="KW-0539">Nucleus</keyword>
<dbReference type="PROSITE" id="PS50048">
    <property type="entry name" value="ZN2_CY6_FUNGAL_2"/>
    <property type="match status" value="1"/>
</dbReference>
<dbReference type="PANTHER" id="PTHR37534:SF46">
    <property type="entry name" value="ZN(II)2CYS6 TRANSCRIPTION FACTOR (EUROFUNG)"/>
    <property type="match status" value="1"/>
</dbReference>
<dbReference type="SMART" id="SM00066">
    <property type="entry name" value="GAL4"/>
    <property type="match status" value="1"/>
</dbReference>
<gene>
    <name evidence="4" type="ORF">NW762_012585</name>
</gene>
<sequence>MVQHANKPMHQESPDSEKGAKPRQRRAHTRSRNGCSECRSRRVRCGEQRPTCQNCIKSKRACEYPPAKIPLRERRALERAGEAQPWEQSPWEVAKGSKRAEMPNAATLQRQLVLSGSAKTFGCVAIDMPLKSQELFQYFYQTGMTFGITPKDHDKDCLAHVISDPEALRSAVLMAGTHFAFNVGSLQAFEPTFLFHKIETMRMVKEWISEGDPNLVAAIIKQVATLAYTEVCRGDLALAETHLSVIFAVSDCAKDEVTGKHKPKTKDQELSDRYFLLTSTFIYGLKTILAGILRAQGLSDDMIGLSSPDSLSLIHAWHTTEGRHSHYLKLKALRMFPAFFNPPRSGAKLRDIHATTIIDCFRHVTENYFGSPSKPSQKSSNTLEDEFWKFGPASVIYEHIILAHLNSISYGNDEETEPDSIEKSEPRTSWCGLMITVQLYMEQVTKLWRPFKKGIFLYTMRVFQRDLSLSLEKPEAARLANLLFWEAFVALMSVHWHEKRGDMDRDTEVKPFLEGVVREQSRTLRLNTWEDARDALSNTTWPAVYPGDDLARGIWEAAMEEESPSE</sequence>
<feature type="compositionally biased region" description="Basic and acidic residues" evidence="2">
    <location>
        <begin position="9"/>
        <end position="20"/>
    </location>
</feature>
<evidence type="ECO:0000313" key="4">
    <source>
        <dbReference type="EMBL" id="KAJ4248747.1"/>
    </source>
</evidence>
<dbReference type="CDD" id="cd00067">
    <property type="entry name" value="GAL4"/>
    <property type="match status" value="1"/>
</dbReference>
<dbReference type="PROSITE" id="PS00463">
    <property type="entry name" value="ZN2_CY6_FUNGAL_1"/>
    <property type="match status" value="1"/>
</dbReference>
<evidence type="ECO:0000256" key="1">
    <source>
        <dbReference type="ARBA" id="ARBA00023242"/>
    </source>
</evidence>
<dbReference type="EMBL" id="JAOQAZ010000035">
    <property type="protein sequence ID" value="KAJ4248747.1"/>
    <property type="molecule type" value="Genomic_DNA"/>
</dbReference>
<feature type="domain" description="Zn(2)-C6 fungal-type" evidence="3">
    <location>
        <begin position="34"/>
        <end position="64"/>
    </location>
</feature>
<dbReference type="PANTHER" id="PTHR37534">
    <property type="entry name" value="TRANSCRIPTIONAL ACTIVATOR PROTEIN UGA3"/>
    <property type="match status" value="1"/>
</dbReference>
<feature type="compositionally biased region" description="Basic residues" evidence="2">
    <location>
        <begin position="21"/>
        <end position="31"/>
    </location>
</feature>
<evidence type="ECO:0000259" key="3">
    <source>
        <dbReference type="PROSITE" id="PS50048"/>
    </source>
</evidence>
<accession>A0A9W8V8K5</accession>
<dbReference type="GO" id="GO:0000981">
    <property type="term" value="F:DNA-binding transcription factor activity, RNA polymerase II-specific"/>
    <property type="evidence" value="ECO:0007669"/>
    <property type="project" value="InterPro"/>
</dbReference>
<dbReference type="GO" id="GO:0008270">
    <property type="term" value="F:zinc ion binding"/>
    <property type="evidence" value="ECO:0007669"/>
    <property type="project" value="InterPro"/>
</dbReference>
<dbReference type="AlphaFoldDB" id="A0A9W8V8K5"/>
<dbReference type="Pfam" id="PF00172">
    <property type="entry name" value="Zn_clus"/>
    <property type="match status" value="1"/>
</dbReference>
<comment type="caution">
    <text evidence="4">The sequence shown here is derived from an EMBL/GenBank/DDBJ whole genome shotgun (WGS) entry which is preliminary data.</text>
</comment>
<evidence type="ECO:0000313" key="5">
    <source>
        <dbReference type="Proteomes" id="UP001152049"/>
    </source>
</evidence>
<dbReference type="InterPro" id="IPR001138">
    <property type="entry name" value="Zn2Cys6_DnaBD"/>
</dbReference>
<evidence type="ECO:0000256" key="2">
    <source>
        <dbReference type="SAM" id="MobiDB-lite"/>
    </source>
</evidence>
<name>A0A9W8V8K5_9HYPO</name>
<feature type="region of interest" description="Disordered" evidence="2">
    <location>
        <begin position="1"/>
        <end position="34"/>
    </location>
</feature>
<dbReference type="Proteomes" id="UP001152049">
    <property type="component" value="Unassembled WGS sequence"/>
</dbReference>
<dbReference type="Gene3D" id="4.10.240.10">
    <property type="entry name" value="Zn(2)-C6 fungal-type DNA-binding domain"/>
    <property type="match status" value="1"/>
</dbReference>
<reference evidence="4" key="1">
    <citation type="submission" date="2022-09" db="EMBL/GenBank/DDBJ databases">
        <title>Fusarium specimens isolated from Avocado Roots.</title>
        <authorList>
            <person name="Stajich J."/>
            <person name="Roper C."/>
            <person name="Heimlech-Rivalta G."/>
        </authorList>
    </citation>
    <scope>NUCLEOTIDE SEQUENCE</scope>
    <source>
        <strain evidence="4">CF00136</strain>
    </source>
</reference>
<dbReference type="SUPFAM" id="SSF57701">
    <property type="entry name" value="Zn2/Cys6 DNA-binding domain"/>
    <property type="match status" value="1"/>
</dbReference>
<keyword evidence="5" id="KW-1185">Reference proteome</keyword>
<proteinExistence type="predicted"/>
<dbReference type="OrthoDB" id="5419315at2759"/>
<protein>
    <recommendedName>
        <fullName evidence="3">Zn(2)-C6 fungal-type domain-containing protein</fullName>
    </recommendedName>
</protein>